<reference evidence="1 2" key="1">
    <citation type="submission" date="2016-11" db="EMBL/GenBank/DDBJ databases">
        <title>Whole genomes of Flavobacteriaceae.</title>
        <authorList>
            <person name="Stine C."/>
            <person name="Li C."/>
            <person name="Tadesse D."/>
        </authorList>
    </citation>
    <scope>NUCLEOTIDE SEQUENCE [LARGE SCALE GENOMIC DNA]</scope>
    <source>
        <strain evidence="1 2">DSM 24704</strain>
    </source>
</reference>
<evidence type="ECO:0000313" key="1">
    <source>
        <dbReference type="EMBL" id="OXG05052.1"/>
    </source>
</evidence>
<accession>A0A227P5R0</accession>
<comment type="caution">
    <text evidence="1">The sequence shown here is derived from an EMBL/GenBank/DDBJ whole genome shotgun (WGS) entry which is preliminary data.</text>
</comment>
<name>A0A227P5R0_9FLAO</name>
<dbReference type="OrthoDB" id="1377411at2"/>
<protein>
    <recommendedName>
        <fullName evidence="3">SRPBCC family protein</fullName>
    </recommendedName>
</protein>
<keyword evidence="2" id="KW-1185">Reference proteome</keyword>
<dbReference type="Proteomes" id="UP000214684">
    <property type="component" value="Unassembled WGS sequence"/>
</dbReference>
<organism evidence="1 2">
    <name type="scientific">Flavobacterium araucananum</name>
    <dbReference type="NCBI Taxonomy" id="946678"/>
    <lineage>
        <taxon>Bacteria</taxon>
        <taxon>Pseudomonadati</taxon>
        <taxon>Bacteroidota</taxon>
        <taxon>Flavobacteriia</taxon>
        <taxon>Flavobacteriales</taxon>
        <taxon>Flavobacteriaceae</taxon>
        <taxon>Flavobacterium</taxon>
    </lineage>
</organism>
<gene>
    <name evidence="1" type="ORF">B0A64_13545</name>
</gene>
<proteinExistence type="predicted"/>
<evidence type="ECO:0000313" key="2">
    <source>
        <dbReference type="Proteomes" id="UP000214684"/>
    </source>
</evidence>
<dbReference type="AlphaFoldDB" id="A0A227P5R0"/>
<sequence>MNIEIIKSEIEIYKPVSEVFYQIFSMDLLAFFRDLPHIPPHTYHVGSTVHLRPGFEHLIYFVNGDTARRRLSTYIPETSFSGIIDQFNILYYPGLCEIEYQFHFQEDIGKESVTQLRCEYQFKFHSRLMAFLFTVNALKYAQQHTENYLNEIGKKFT</sequence>
<dbReference type="RefSeq" id="WP_089480058.1">
    <property type="nucleotide sequence ID" value="NZ_MUGS01000027.1"/>
</dbReference>
<dbReference type="EMBL" id="MUGS01000027">
    <property type="protein sequence ID" value="OXG05052.1"/>
    <property type="molecule type" value="Genomic_DNA"/>
</dbReference>
<evidence type="ECO:0008006" key="3">
    <source>
        <dbReference type="Google" id="ProtNLM"/>
    </source>
</evidence>